<dbReference type="EMBL" id="JXQG01000014">
    <property type="protein sequence ID" value="KKZ12679.1"/>
    <property type="molecule type" value="Genomic_DNA"/>
</dbReference>
<dbReference type="PATRIC" id="fig|1604020.3.peg.2474"/>
<proteinExistence type="predicted"/>
<accession>A0A0G2HLV6</accession>
<comment type="caution">
    <text evidence="1">The sequence shown here is derived from an EMBL/GenBank/DDBJ whole genome shotgun (WGS) entry which is preliminary data.</text>
</comment>
<gene>
    <name evidence="1" type="ORF">TE42_03510</name>
</gene>
<dbReference type="Proteomes" id="UP000035067">
    <property type="component" value="Unassembled WGS sequence"/>
</dbReference>
<evidence type="ECO:0000313" key="1">
    <source>
        <dbReference type="EMBL" id="KKZ12679.1"/>
    </source>
</evidence>
<protein>
    <submittedName>
        <fullName evidence="1">Uncharacterized protein</fullName>
    </submittedName>
</protein>
<evidence type="ECO:0000313" key="2">
    <source>
        <dbReference type="Proteomes" id="UP000035067"/>
    </source>
</evidence>
<reference evidence="1 2" key="1">
    <citation type="submission" date="2015-01" db="EMBL/GenBank/DDBJ databases">
        <title>Lifestyle Evolution in Cyanobacterial Symbionts of Sponges.</title>
        <authorList>
            <person name="Burgsdorf I."/>
            <person name="Slaby B.M."/>
            <person name="Handley K.M."/>
            <person name="Haber M."/>
            <person name="Blom J."/>
            <person name="Marshall C.W."/>
            <person name="Gilbert J.A."/>
            <person name="Hentschel U."/>
            <person name="Steindler L."/>
        </authorList>
    </citation>
    <scope>NUCLEOTIDE SEQUENCE [LARGE SCALE GENOMIC DNA]</scope>
    <source>
        <strain evidence="1">SP3</strain>
    </source>
</reference>
<dbReference type="AlphaFoldDB" id="A0A0G2HLV6"/>
<organism evidence="1 2">
    <name type="scientific">Candidatus Synechococcus spongiarum SP3</name>
    <dbReference type="NCBI Taxonomy" id="1604020"/>
    <lineage>
        <taxon>Bacteria</taxon>
        <taxon>Bacillati</taxon>
        <taxon>Cyanobacteriota</taxon>
        <taxon>Cyanophyceae</taxon>
        <taxon>Synechococcales</taxon>
        <taxon>Synechococcaceae</taxon>
        <taxon>Synechococcus</taxon>
    </lineage>
</organism>
<sequence length="63" mass="7216">MQASLSQERRFLRSPWGDDHCGATHRQLFEQAIAVEHFVSQQRTKGQVADPWRYNFALVGLSG</sequence>
<name>A0A0G2HLV6_9SYNE</name>